<accession>A0AAD8NRQ2</accession>
<evidence type="ECO:0000313" key="1">
    <source>
        <dbReference type="EMBL" id="KAK1418879.1"/>
    </source>
</evidence>
<proteinExistence type="predicted"/>
<dbReference type="AlphaFoldDB" id="A0AAD8NRQ2"/>
<evidence type="ECO:0000313" key="2">
    <source>
        <dbReference type="Proteomes" id="UP001229421"/>
    </source>
</evidence>
<comment type="caution">
    <text evidence="1">The sequence shown here is derived from an EMBL/GenBank/DDBJ whole genome shotgun (WGS) entry which is preliminary data.</text>
</comment>
<gene>
    <name evidence="1" type="ORF">QVD17_28028</name>
</gene>
<name>A0AAD8NRQ2_TARER</name>
<dbReference type="EMBL" id="JAUHHV010000007">
    <property type="protein sequence ID" value="KAK1418879.1"/>
    <property type="molecule type" value="Genomic_DNA"/>
</dbReference>
<sequence>MSLEKLAYERLISVKKTFADAPSVERFDFTAGQEKFGGLRDEFYIYDVKQSLLLPQAHPLPDYDDDAFE</sequence>
<organism evidence="1 2">
    <name type="scientific">Tagetes erecta</name>
    <name type="common">African marigold</name>
    <dbReference type="NCBI Taxonomy" id="13708"/>
    <lineage>
        <taxon>Eukaryota</taxon>
        <taxon>Viridiplantae</taxon>
        <taxon>Streptophyta</taxon>
        <taxon>Embryophyta</taxon>
        <taxon>Tracheophyta</taxon>
        <taxon>Spermatophyta</taxon>
        <taxon>Magnoliopsida</taxon>
        <taxon>eudicotyledons</taxon>
        <taxon>Gunneridae</taxon>
        <taxon>Pentapetalae</taxon>
        <taxon>asterids</taxon>
        <taxon>campanulids</taxon>
        <taxon>Asterales</taxon>
        <taxon>Asteraceae</taxon>
        <taxon>Asteroideae</taxon>
        <taxon>Heliantheae alliance</taxon>
        <taxon>Tageteae</taxon>
        <taxon>Tagetes</taxon>
    </lineage>
</organism>
<keyword evidence="2" id="KW-1185">Reference proteome</keyword>
<protein>
    <submittedName>
        <fullName evidence="1">Uncharacterized protein</fullName>
    </submittedName>
</protein>
<dbReference type="Proteomes" id="UP001229421">
    <property type="component" value="Unassembled WGS sequence"/>
</dbReference>
<reference evidence="1" key="1">
    <citation type="journal article" date="2023" name="bioRxiv">
        <title>Improved chromosome-level genome assembly for marigold (Tagetes erecta).</title>
        <authorList>
            <person name="Jiang F."/>
            <person name="Yuan L."/>
            <person name="Wang S."/>
            <person name="Wang H."/>
            <person name="Xu D."/>
            <person name="Wang A."/>
            <person name="Fan W."/>
        </authorList>
    </citation>
    <scope>NUCLEOTIDE SEQUENCE</scope>
    <source>
        <strain evidence="1">WSJ</strain>
        <tissue evidence="1">Leaf</tissue>
    </source>
</reference>